<evidence type="ECO:0000256" key="3">
    <source>
        <dbReference type="ARBA" id="ARBA00012438"/>
    </source>
</evidence>
<dbReference type="InterPro" id="IPR003594">
    <property type="entry name" value="HATPase_dom"/>
</dbReference>
<dbReference type="EMBL" id="JACJKH010000055">
    <property type="protein sequence ID" value="MBM6745660.1"/>
    <property type="molecule type" value="Genomic_DNA"/>
</dbReference>
<evidence type="ECO:0000256" key="2">
    <source>
        <dbReference type="ARBA" id="ARBA00004370"/>
    </source>
</evidence>
<dbReference type="Pfam" id="PF00512">
    <property type="entry name" value="HisKA"/>
    <property type="match status" value="1"/>
</dbReference>
<dbReference type="InterPro" id="IPR003661">
    <property type="entry name" value="HisK_dim/P_dom"/>
</dbReference>
<name>A0ABS2EKV5_9FIRM</name>
<evidence type="ECO:0000256" key="1">
    <source>
        <dbReference type="ARBA" id="ARBA00000085"/>
    </source>
</evidence>
<accession>A0ABS2EKV5</accession>
<dbReference type="PANTHER" id="PTHR45453">
    <property type="entry name" value="PHOSPHATE REGULON SENSOR PROTEIN PHOR"/>
    <property type="match status" value="1"/>
</dbReference>
<comment type="caution">
    <text evidence="10">The sequence shown here is derived from an EMBL/GenBank/DDBJ whole genome shotgun (WGS) entry which is preliminary data.</text>
</comment>
<proteinExistence type="predicted"/>
<dbReference type="CDD" id="cd00082">
    <property type="entry name" value="HisKA"/>
    <property type="match status" value="1"/>
</dbReference>
<dbReference type="Pfam" id="PF02518">
    <property type="entry name" value="HATPase_c"/>
    <property type="match status" value="1"/>
</dbReference>
<dbReference type="GO" id="GO:0016301">
    <property type="term" value="F:kinase activity"/>
    <property type="evidence" value="ECO:0007669"/>
    <property type="project" value="UniProtKB-KW"/>
</dbReference>
<dbReference type="Proteomes" id="UP000775686">
    <property type="component" value="Unassembled WGS sequence"/>
</dbReference>
<keyword evidence="5" id="KW-0808">Transferase</keyword>
<comment type="catalytic activity">
    <reaction evidence="1">
        <text>ATP + protein L-histidine = ADP + protein N-phospho-L-histidine.</text>
        <dbReference type="EC" id="2.7.13.3"/>
    </reaction>
</comment>
<sequence length="306" mass="35246">MWITIILAVLLFLSVCYGIYQKRKTYRMIDRLLDSVLSQEMIVYSDVEEGEYSALISKIKQIQEVLGNHAQSAEQEKEQVKSLVSNMSHQLKTPLANLSLYTEIMGTGELAPEKKAEFADKMQRQIEKLNWIVESLSKMVKLEQNIDEFEVQDTKIKQTILDAVDAVYAKMEKKGIRLEMEEFDDRLLYHNRKWTAEVFVNLLENAVKYTEPGGAIRIQVRPYELYTEIQIADTGLGIRQEELTEIFKRFYRSPEVENMEGSGIGLYLSNLILEKEKGYITAVSEYGKGSCFSVFLQNCKNESSVL</sequence>
<feature type="coiled-coil region" evidence="8">
    <location>
        <begin position="119"/>
        <end position="152"/>
    </location>
</feature>
<dbReference type="InterPro" id="IPR050351">
    <property type="entry name" value="BphY/WalK/GraS-like"/>
</dbReference>
<dbReference type="EC" id="2.7.13.3" evidence="3"/>
<dbReference type="SUPFAM" id="SSF47384">
    <property type="entry name" value="Homodimeric domain of signal transducing histidine kinase"/>
    <property type="match status" value="1"/>
</dbReference>
<keyword evidence="11" id="KW-1185">Reference proteome</keyword>
<keyword evidence="6 10" id="KW-0418">Kinase</keyword>
<evidence type="ECO:0000313" key="10">
    <source>
        <dbReference type="EMBL" id="MBM6745660.1"/>
    </source>
</evidence>
<evidence type="ECO:0000256" key="4">
    <source>
        <dbReference type="ARBA" id="ARBA00022553"/>
    </source>
</evidence>
<dbReference type="RefSeq" id="WP_204864798.1">
    <property type="nucleotide sequence ID" value="NZ_JACJKH010000055.1"/>
</dbReference>
<evidence type="ECO:0000256" key="5">
    <source>
        <dbReference type="ARBA" id="ARBA00022679"/>
    </source>
</evidence>
<dbReference type="PROSITE" id="PS50109">
    <property type="entry name" value="HIS_KIN"/>
    <property type="match status" value="1"/>
</dbReference>
<reference evidence="10 11" key="1">
    <citation type="journal article" date="2021" name="Sci. Rep.">
        <title>The distribution of antibiotic resistance genes in chicken gut microbiota commensals.</title>
        <authorList>
            <person name="Juricova H."/>
            <person name="Matiasovicova J."/>
            <person name="Kubasova T."/>
            <person name="Cejkova D."/>
            <person name="Rychlik I."/>
        </authorList>
    </citation>
    <scope>NUCLEOTIDE SEQUENCE [LARGE SCALE GENOMIC DNA]</scope>
    <source>
        <strain evidence="10 11">An770</strain>
    </source>
</reference>
<dbReference type="InterPro" id="IPR004358">
    <property type="entry name" value="Sig_transdc_His_kin-like_C"/>
</dbReference>
<dbReference type="PRINTS" id="PR00344">
    <property type="entry name" value="BCTRLSENSOR"/>
</dbReference>
<organism evidence="10 11">
    <name type="scientific">Drancourtella massiliensis</name>
    <dbReference type="NCBI Taxonomy" id="1632013"/>
    <lineage>
        <taxon>Bacteria</taxon>
        <taxon>Bacillati</taxon>
        <taxon>Bacillota</taxon>
        <taxon>Clostridia</taxon>
        <taxon>Eubacteriales</taxon>
        <taxon>Oscillospiraceae</taxon>
        <taxon>Drancourtella</taxon>
    </lineage>
</organism>
<dbReference type="InterPro" id="IPR005467">
    <property type="entry name" value="His_kinase_dom"/>
</dbReference>
<keyword evidence="4" id="KW-0597">Phosphoprotein</keyword>
<evidence type="ECO:0000259" key="9">
    <source>
        <dbReference type="PROSITE" id="PS50109"/>
    </source>
</evidence>
<gene>
    <name evidence="10" type="ORF">H6A32_15495</name>
</gene>
<comment type="subcellular location">
    <subcellularLocation>
        <location evidence="2">Membrane</location>
    </subcellularLocation>
</comment>
<evidence type="ECO:0000256" key="8">
    <source>
        <dbReference type="SAM" id="Coils"/>
    </source>
</evidence>
<dbReference type="InterPro" id="IPR036097">
    <property type="entry name" value="HisK_dim/P_sf"/>
</dbReference>
<protein>
    <recommendedName>
        <fullName evidence="3">histidine kinase</fullName>
        <ecNumber evidence="3">2.7.13.3</ecNumber>
    </recommendedName>
</protein>
<dbReference type="SMART" id="SM00388">
    <property type="entry name" value="HisKA"/>
    <property type="match status" value="1"/>
</dbReference>
<dbReference type="PANTHER" id="PTHR45453:SF1">
    <property type="entry name" value="PHOSPHATE REGULON SENSOR PROTEIN PHOR"/>
    <property type="match status" value="1"/>
</dbReference>
<feature type="domain" description="Histidine kinase" evidence="9">
    <location>
        <begin position="86"/>
        <end position="300"/>
    </location>
</feature>
<keyword evidence="7" id="KW-0902">Two-component regulatory system</keyword>
<dbReference type="Gene3D" id="3.30.565.10">
    <property type="entry name" value="Histidine kinase-like ATPase, C-terminal domain"/>
    <property type="match status" value="1"/>
</dbReference>
<dbReference type="SMART" id="SM00387">
    <property type="entry name" value="HATPase_c"/>
    <property type="match status" value="1"/>
</dbReference>
<dbReference type="InterPro" id="IPR036890">
    <property type="entry name" value="HATPase_C_sf"/>
</dbReference>
<keyword evidence="8" id="KW-0175">Coiled coil</keyword>
<evidence type="ECO:0000313" key="11">
    <source>
        <dbReference type="Proteomes" id="UP000775686"/>
    </source>
</evidence>
<evidence type="ECO:0000256" key="7">
    <source>
        <dbReference type="ARBA" id="ARBA00023012"/>
    </source>
</evidence>
<dbReference type="SUPFAM" id="SSF55874">
    <property type="entry name" value="ATPase domain of HSP90 chaperone/DNA topoisomerase II/histidine kinase"/>
    <property type="match status" value="1"/>
</dbReference>
<evidence type="ECO:0000256" key="6">
    <source>
        <dbReference type="ARBA" id="ARBA00022777"/>
    </source>
</evidence>
<dbReference type="Gene3D" id="1.10.287.130">
    <property type="match status" value="1"/>
</dbReference>